<dbReference type="GO" id="GO:0009228">
    <property type="term" value="P:thiamine biosynthetic process"/>
    <property type="evidence" value="ECO:0007669"/>
    <property type="project" value="UniProtKB-KW"/>
</dbReference>
<keyword evidence="10" id="KW-0067">ATP-binding</keyword>
<dbReference type="HAMAP" id="MF_00228">
    <property type="entry name" value="Thz_kinase"/>
    <property type="match status" value="1"/>
</dbReference>
<comment type="caution">
    <text evidence="20">The sequence shown here is derived from an EMBL/GenBank/DDBJ whole genome shotgun (WGS) entry which is preliminary data.</text>
</comment>
<evidence type="ECO:0000256" key="17">
    <source>
        <dbReference type="ARBA" id="ARBA00061283"/>
    </source>
</evidence>
<dbReference type="GO" id="GO:0000287">
    <property type="term" value="F:magnesium ion binding"/>
    <property type="evidence" value="ECO:0007669"/>
    <property type="project" value="InterPro"/>
</dbReference>
<dbReference type="PRINTS" id="PR01099">
    <property type="entry name" value="HYETHTZKNASE"/>
</dbReference>
<keyword evidence="6" id="KW-0808">Transferase</keyword>
<dbReference type="InterPro" id="IPR034291">
    <property type="entry name" value="TMP_synthase"/>
</dbReference>
<evidence type="ECO:0000256" key="14">
    <source>
        <dbReference type="ARBA" id="ARBA00047851"/>
    </source>
</evidence>
<dbReference type="EMBL" id="MRVG01000004">
    <property type="protein sequence ID" value="PMB69772.1"/>
    <property type="molecule type" value="Genomic_DNA"/>
</dbReference>
<organism evidence="20 21">
    <name type="scientific">Beauveria bassiana</name>
    <name type="common">White muscardine disease fungus</name>
    <name type="synonym">Tritirachium shiotae</name>
    <dbReference type="NCBI Taxonomy" id="176275"/>
    <lineage>
        <taxon>Eukaryota</taxon>
        <taxon>Fungi</taxon>
        <taxon>Dikarya</taxon>
        <taxon>Ascomycota</taxon>
        <taxon>Pezizomycotina</taxon>
        <taxon>Sordariomycetes</taxon>
        <taxon>Hypocreomycetidae</taxon>
        <taxon>Hypocreales</taxon>
        <taxon>Cordycipitaceae</taxon>
        <taxon>Beauveria</taxon>
    </lineage>
</organism>
<dbReference type="Pfam" id="PF02110">
    <property type="entry name" value="HK"/>
    <property type="match status" value="1"/>
</dbReference>
<comment type="catalytic activity">
    <reaction evidence="14">
        <text>2-(2-carboxy-4-methylthiazol-5-yl)ethyl phosphate + 4-amino-2-methyl-5-(diphosphooxymethyl)pyrimidine + 2 H(+) = thiamine phosphate + CO2 + diphosphate</text>
        <dbReference type="Rhea" id="RHEA:47848"/>
        <dbReference type="ChEBI" id="CHEBI:15378"/>
        <dbReference type="ChEBI" id="CHEBI:16526"/>
        <dbReference type="ChEBI" id="CHEBI:33019"/>
        <dbReference type="ChEBI" id="CHEBI:37575"/>
        <dbReference type="ChEBI" id="CHEBI:57841"/>
        <dbReference type="ChEBI" id="CHEBI:62890"/>
        <dbReference type="EC" id="2.5.1.3"/>
    </reaction>
</comment>
<dbReference type="GO" id="GO:0004417">
    <property type="term" value="F:hydroxyethylthiazole kinase activity"/>
    <property type="evidence" value="ECO:0007669"/>
    <property type="project" value="UniProtKB-EC"/>
</dbReference>
<feature type="compositionally biased region" description="Low complexity" evidence="18">
    <location>
        <begin position="367"/>
        <end position="384"/>
    </location>
</feature>
<dbReference type="Pfam" id="PF02581">
    <property type="entry name" value="TMP-TENI"/>
    <property type="match status" value="1"/>
</dbReference>
<evidence type="ECO:0000256" key="8">
    <source>
        <dbReference type="ARBA" id="ARBA00022741"/>
    </source>
</evidence>
<gene>
    <name evidence="20" type="primary">thi4</name>
    <name evidence="20" type="ORF">BM221_004419</name>
</gene>
<dbReference type="InterPro" id="IPR013785">
    <property type="entry name" value="Aldolase_TIM"/>
</dbReference>
<dbReference type="GO" id="GO:0004789">
    <property type="term" value="F:thiamine-phosphate diphosphorylase activity"/>
    <property type="evidence" value="ECO:0007669"/>
    <property type="project" value="UniProtKB-EC"/>
</dbReference>
<keyword evidence="9" id="KW-0418">Kinase</keyword>
<evidence type="ECO:0000256" key="12">
    <source>
        <dbReference type="ARBA" id="ARBA00022977"/>
    </source>
</evidence>
<dbReference type="PANTHER" id="PTHR20857:SF23">
    <property type="entry name" value="THIAMINE BIOSYNTHETIC BIFUNCTIONAL ENZYME"/>
    <property type="match status" value="1"/>
</dbReference>
<feature type="domain" description="Thiamine phosphate synthase/TenI" evidence="19">
    <location>
        <begin position="21"/>
        <end position="217"/>
    </location>
</feature>
<dbReference type="NCBIfam" id="TIGR00693">
    <property type="entry name" value="thiE"/>
    <property type="match status" value="1"/>
</dbReference>
<comment type="catalytic activity">
    <reaction evidence="13">
        <text>4-methyl-5-(2-phosphooxyethyl)-thiazole + 4-amino-2-methyl-5-(diphosphooxymethyl)pyrimidine + H(+) = thiamine phosphate + diphosphate</text>
        <dbReference type="Rhea" id="RHEA:22328"/>
        <dbReference type="ChEBI" id="CHEBI:15378"/>
        <dbReference type="ChEBI" id="CHEBI:33019"/>
        <dbReference type="ChEBI" id="CHEBI:37575"/>
        <dbReference type="ChEBI" id="CHEBI:57841"/>
        <dbReference type="ChEBI" id="CHEBI:58296"/>
        <dbReference type="EC" id="2.5.1.3"/>
    </reaction>
</comment>
<comment type="similarity">
    <text evidence="16">In the C-terminal section; belongs to the Thz kinase family.</text>
</comment>
<dbReference type="InterPro" id="IPR000417">
    <property type="entry name" value="Hyethyz_kinase"/>
</dbReference>
<evidence type="ECO:0000256" key="13">
    <source>
        <dbReference type="ARBA" id="ARBA00047334"/>
    </source>
</evidence>
<dbReference type="CDD" id="cd00564">
    <property type="entry name" value="TMP_TenI"/>
    <property type="match status" value="1"/>
</dbReference>
<evidence type="ECO:0000256" key="4">
    <source>
        <dbReference type="ARBA" id="ARBA00004868"/>
    </source>
</evidence>
<evidence type="ECO:0000313" key="21">
    <source>
        <dbReference type="Proteomes" id="UP000235728"/>
    </source>
</evidence>
<dbReference type="Gene3D" id="3.40.1190.20">
    <property type="match status" value="1"/>
</dbReference>
<accession>A0A2N6NR72</accession>
<evidence type="ECO:0000256" key="18">
    <source>
        <dbReference type="SAM" id="MobiDB-lite"/>
    </source>
</evidence>
<evidence type="ECO:0000256" key="5">
    <source>
        <dbReference type="ARBA" id="ARBA00005165"/>
    </source>
</evidence>
<dbReference type="OMA" id="GQTDMPI"/>
<dbReference type="Proteomes" id="UP000235728">
    <property type="component" value="Unassembled WGS sequence"/>
</dbReference>
<dbReference type="AlphaFoldDB" id="A0A2N6NR72"/>
<dbReference type="InterPro" id="IPR029056">
    <property type="entry name" value="Ribokinase-like"/>
</dbReference>
<comment type="catalytic activity">
    <reaction evidence="1">
        <text>5-(2-hydroxyethyl)-4-methylthiazole + ATP = 4-methyl-5-(2-phosphooxyethyl)-thiazole + ADP + H(+)</text>
        <dbReference type="Rhea" id="RHEA:24212"/>
        <dbReference type="ChEBI" id="CHEBI:15378"/>
        <dbReference type="ChEBI" id="CHEBI:17957"/>
        <dbReference type="ChEBI" id="CHEBI:30616"/>
        <dbReference type="ChEBI" id="CHEBI:58296"/>
        <dbReference type="ChEBI" id="CHEBI:456216"/>
        <dbReference type="EC" id="2.7.1.50"/>
    </reaction>
</comment>
<proteinExistence type="inferred from homology"/>
<sequence>MLSLLTTKRPTAPAPPPNYGVYLVTDSTPAILGDRDLAQVVDAALRGGVTCVQYRDKLGEHAAVVATARKLHVLTRRYGVPLLINDRVDVAVEVGCEGIHIGQDDMNVHEARKLVGNDKIIGVTASNPDEAIRACEDGADYLGLGTVFSTATKKDTKSIIGPSGVRTILKAMVEAGHGAVPTVCIGGINNDNAAKVLAQSSAAPAKSLDGVAVVSAIIAAEDPAEAARLLAGHVAVAAIPLVVGAVGRTTPLSHNMTNLVVQNFAANVALAVGASPIMSNYAAEATDLAKLGGALVVNMGTVTPEGLANYKQAIKAYNDAGRPVILDPVGAGTTAIRRAASAEILALGRFAVIKGNVAEIQTLHGHSSSSSSSSSSTSSSAAAAPQQRGVDSTSELTVPSRARLAAALARRHRTVVLVTGPTDIVSDGARTYRVDNGDAMLGRVTGTGCTLGTTVSAMVAAYPQDALLATVAAAAVFGIAAQYAVDRDEVRGPGTFVPAFLDELYSIQRATAKGDLRWLVLARVQGVQVHDGQALNGKA</sequence>
<dbReference type="SUPFAM" id="SSF51391">
    <property type="entry name" value="Thiamin phosphate synthase"/>
    <property type="match status" value="1"/>
</dbReference>
<comment type="cofactor">
    <cofactor evidence="2">
        <name>Mg(2+)</name>
        <dbReference type="ChEBI" id="CHEBI:18420"/>
    </cofactor>
</comment>
<dbReference type="InterPro" id="IPR036206">
    <property type="entry name" value="ThiamineP_synth_sf"/>
</dbReference>
<comment type="pathway">
    <text evidence="5">Cofactor biosynthesis; thiamine diphosphate biosynthesis; thiamine phosphate from 4-amino-2-methyl-5-diphosphomethylpyrimidine and 4-methyl-5-(2-phosphoethyl)-thiazole: step 1/1.</text>
</comment>
<reference evidence="20 21" key="1">
    <citation type="journal article" date="2016" name="Appl. Microbiol. Biotechnol.">
        <title>Characterization of T-DNA insertion mutants with decreased virulence in the entomopathogenic fungus Beauveria bassiana JEF-007.</title>
        <authorList>
            <person name="Kim S."/>
            <person name="Lee S.J."/>
            <person name="Nai Y.S."/>
            <person name="Yu J.S."/>
            <person name="Lee M.R."/>
            <person name="Yang Y.T."/>
            <person name="Kim J.S."/>
        </authorList>
    </citation>
    <scope>NUCLEOTIDE SEQUENCE [LARGE SCALE GENOMIC DNA]</scope>
    <source>
        <strain evidence="20 21">JEF-007</strain>
    </source>
</reference>
<dbReference type="Gene3D" id="3.20.20.70">
    <property type="entry name" value="Aldolase class I"/>
    <property type="match status" value="1"/>
</dbReference>
<feature type="region of interest" description="Disordered" evidence="18">
    <location>
        <begin position="364"/>
        <end position="396"/>
    </location>
</feature>
<protein>
    <submittedName>
        <fullName evidence="20">Putative thiamine biosynthetic bifunctional enzyme</fullName>
    </submittedName>
</protein>
<keyword evidence="8" id="KW-0547">Nucleotide-binding</keyword>
<evidence type="ECO:0000256" key="7">
    <source>
        <dbReference type="ARBA" id="ARBA00022723"/>
    </source>
</evidence>
<dbReference type="InterPro" id="IPR022998">
    <property type="entry name" value="ThiamineP_synth_TenI"/>
</dbReference>
<dbReference type="NCBIfam" id="NF006830">
    <property type="entry name" value="PRK09355.1"/>
    <property type="match status" value="1"/>
</dbReference>
<evidence type="ECO:0000256" key="15">
    <source>
        <dbReference type="ARBA" id="ARBA00047883"/>
    </source>
</evidence>
<dbReference type="UniPathway" id="UPA00060">
    <property type="reaction ID" value="UER00139"/>
</dbReference>
<evidence type="ECO:0000256" key="2">
    <source>
        <dbReference type="ARBA" id="ARBA00001946"/>
    </source>
</evidence>
<evidence type="ECO:0000256" key="3">
    <source>
        <dbReference type="ARBA" id="ARBA00003814"/>
    </source>
</evidence>
<dbReference type="GO" id="GO:0005524">
    <property type="term" value="F:ATP binding"/>
    <property type="evidence" value="ECO:0007669"/>
    <property type="project" value="UniProtKB-KW"/>
</dbReference>
<comment type="catalytic activity">
    <reaction evidence="15">
        <text>2-[(2R,5Z)-2-carboxy-4-methylthiazol-5(2H)-ylidene]ethyl phosphate + 4-amino-2-methyl-5-(diphosphooxymethyl)pyrimidine + 2 H(+) = thiamine phosphate + CO2 + diphosphate</text>
        <dbReference type="Rhea" id="RHEA:47844"/>
        <dbReference type="ChEBI" id="CHEBI:15378"/>
        <dbReference type="ChEBI" id="CHEBI:16526"/>
        <dbReference type="ChEBI" id="CHEBI:33019"/>
        <dbReference type="ChEBI" id="CHEBI:37575"/>
        <dbReference type="ChEBI" id="CHEBI:57841"/>
        <dbReference type="ChEBI" id="CHEBI:62899"/>
        <dbReference type="EC" id="2.5.1.3"/>
    </reaction>
</comment>
<dbReference type="GO" id="GO:0005737">
    <property type="term" value="C:cytoplasm"/>
    <property type="evidence" value="ECO:0007669"/>
    <property type="project" value="TreeGrafter"/>
</dbReference>
<comment type="similarity">
    <text evidence="17">In the N-terminal section; belongs to the thiamine-phosphate synthase family.</text>
</comment>
<keyword evidence="7" id="KW-0479">Metal-binding</keyword>
<keyword evidence="12" id="KW-0784">Thiamine biosynthesis</keyword>
<comment type="function">
    <text evidence="3">Condenses 4-methyl-5-(beta-hydroxyethyl)thiazole monophosphate (THZ-P) and 2-methyl-4-amino-5-hydroxymethyl pyrimidine pyrophosphate (HMP-PP) to form thiamine monophosphate (TMP).</text>
</comment>
<dbReference type="SUPFAM" id="SSF53613">
    <property type="entry name" value="Ribokinase-like"/>
    <property type="match status" value="1"/>
</dbReference>
<dbReference type="GO" id="GO:0009229">
    <property type="term" value="P:thiamine diphosphate biosynthetic process"/>
    <property type="evidence" value="ECO:0007669"/>
    <property type="project" value="UniProtKB-UniPathway"/>
</dbReference>
<evidence type="ECO:0000256" key="9">
    <source>
        <dbReference type="ARBA" id="ARBA00022777"/>
    </source>
</evidence>
<dbReference type="PANTHER" id="PTHR20857">
    <property type="entry name" value="THIAMINE-PHOSPHATE PYROPHOSPHORYLASE"/>
    <property type="match status" value="1"/>
</dbReference>
<comment type="pathway">
    <text evidence="4">Cofactor biosynthesis; thiamine diphosphate biosynthesis; 4-methyl-5-(2-phosphoethyl)-thiazole from 5-(2-hydroxyethyl)-4-methylthiazole: step 1/1.</text>
</comment>
<evidence type="ECO:0000256" key="10">
    <source>
        <dbReference type="ARBA" id="ARBA00022840"/>
    </source>
</evidence>
<evidence type="ECO:0000256" key="6">
    <source>
        <dbReference type="ARBA" id="ARBA00022679"/>
    </source>
</evidence>
<dbReference type="CDD" id="cd01170">
    <property type="entry name" value="THZ_kinase"/>
    <property type="match status" value="1"/>
</dbReference>
<evidence type="ECO:0000256" key="1">
    <source>
        <dbReference type="ARBA" id="ARBA00001771"/>
    </source>
</evidence>
<dbReference type="FunFam" id="3.20.20.70:FF:000104">
    <property type="entry name" value="Thiamine biosynthetic bifunctional enzyme"/>
    <property type="match status" value="1"/>
</dbReference>
<dbReference type="HAMAP" id="MF_00097">
    <property type="entry name" value="TMP_synthase"/>
    <property type="match status" value="1"/>
</dbReference>
<evidence type="ECO:0000256" key="16">
    <source>
        <dbReference type="ARBA" id="ARBA00061146"/>
    </source>
</evidence>
<evidence type="ECO:0000256" key="11">
    <source>
        <dbReference type="ARBA" id="ARBA00022842"/>
    </source>
</evidence>
<keyword evidence="11" id="KW-0460">Magnesium</keyword>
<evidence type="ECO:0000313" key="20">
    <source>
        <dbReference type="EMBL" id="PMB69772.1"/>
    </source>
</evidence>
<name>A0A2N6NR72_BEABA</name>
<evidence type="ECO:0000259" key="19">
    <source>
        <dbReference type="Pfam" id="PF02581"/>
    </source>
</evidence>